<evidence type="ECO:0000313" key="3">
    <source>
        <dbReference type="Proteomes" id="UP001231109"/>
    </source>
</evidence>
<evidence type="ECO:0000313" key="2">
    <source>
        <dbReference type="EMBL" id="MDP5137882.1"/>
    </source>
</evidence>
<dbReference type="EMBL" id="JAPJDZ010000074">
    <property type="protein sequence ID" value="MDP5137882.1"/>
    <property type="molecule type" value="Genomic_DNA"/>
</dbReference>
<dbReference type="Proteomes" id="UP001231109">
    <property type="component" value="Unassembled WGS sequence"/>
</dbReference>
<keyword evidence="1" id="KW-0732">Signal</keyword>
<name>A0ABT9I3B5_9GAMM</name>
<sequence>MTFKLLKPIFFLALAVQISGAAAELSSRNVVVEQDGIAVMAARSFDSATVTVVGPEGFTQSFKLGAEKKLNLHQLELVQDGQYTFEISYQPASDYDIVVDAVNGREAGAFKATQTGFTESGYFQVFDGAIVINIDAETENYNGH</sequence>
<dbReference type="RefSeq" id="WP_305977082.1">
    <property type="nucleotide sequence ID" value="NZ_JAPJDZ010000074.1"/>
</dbReference>
<protein>
    <submittedName>
        <fullName evidence="2">Uncharacterized protein</fullName>
    </submittedName>
</protein>
<proteinExistence type="predicted"/>
<reference evidence="2 3" key="1">
    <citation type="submission" date="2022-11" db="EMBL/GenBank/DDBJ databases">
        <title>Viruses from the air-sea interface of a natural surface slick.</title>
        <authorList>
            <person name="Rahlff J."/>
            <person name="Holmfeldt K."/>
        </authorList>
    </citation>
    <scope>NUCLEOTIDE SEQUENCE [LARGE SCALE GENOMIC DNA]</scope>
    <source>
        <strain evidence="2 3">SMS4</strain>
    </source>
</reference>
<gene>
    <name evidence="2" type="ORF">ORJ04_18170</name>
</gene>
<keyword evidence="3" id="KW-1185">Reference proteome</keyword>
<feature type="signal peptide" evidence="1">
    <location>
        <begin position="1"/>
        <end position="23"/>
    </location>
</feature>
<accession>A0ABT9I3B5</accession>
<feature type="chain" id="PRO_5047217948" evidence="1">
    <location>
        <begin position="24"/>
        <end position="144"/>
    </location>
</feature>
<comment type="caution">
    <text evidence="2">The sequence shown here is derived from an EMBL/GenBank/DDBJ whole genome shotgun (WGS) entry which is preliminary data.</text>
</comment>
<organism evidence="2 3">
    <name type="scientific">Rheinheimera baltica</name>
    <dbReference type="NCBI Taxonomy" id="67576"/>
    <lineage>
        <taxon>Bacteria</taxon>
        <taxon>Pseudomonadati</taxon>
        <taxon>Pseudomonadota</taxon>
        <taxon>Gammaproteobacteria</taxon>
        <taxon>Chromatiales</taxon>
        <taxon>Chromatiaceae</taxon>
        <taxon>Rheinheimera</taxon>
    </lineage>
</organism>
<evidence type="ECO:0000256" key="1">
    <source>
        <dbReference type="SAM" id="SignalP"/>
    </source>
</evidence>